<dbReference type="EMBL" id="JBHTJO010000001">
    <property type="protein sequence ID" value="MFD0986154.1"/>
    <property type="molecule type" value="Genomic_DNA"/>
</dbReference>
<dbReference type="Proteomes" id="UP001597102">
    <property type="component" value="Unassembled WGS sequence"/>
</dbReference>
<protein>
    <submittedName>
        <fullName evidence="2">Plasmid mobilization relaxosome protein MobC</fullName>
    </submittedName>
</protein>
<evidence type="ECO:0000313" key="2">
    <source>
        <dbReference type="EMBL" id="MFD0986154.1"/>
    </source>
</evidence>
<reference evidence="3" key="1">
    <citation type="journal article" date="2019" name="Int. J. Syst. Evol. Microbiol.">
        <title>The Global Catalogue of Microorganisms (GCM) 10K type strain sequencing project: providing services to taxonomists for standard genome sequencing and annotation.</title>
        <authorList>
            <consortium name="The Broad Institute Genomics Platform"/>
            <consortium name="The Broad Institute Genome Sequencing Center for Infectious Disease"/>
            <person name="Wu L."/>
            <person name="Ma J."/>
        </authorList>
    </citation>
    <scope>NUCLEOTIDE SEQUENCE [LARGE SCALE GENOMIC DNA]</scope>
    <source>
        <strain evidence="3">CCUG 61697</strain>
    </source>
</reference>
<gene>
    <name evidence="2" type="primary">mobC</name>
    <name evidence="2" type="ORF">ACFQ2F_03460</name>
</gene>
<comment type="caution">
    <text evidence="2">The sequence shown here is derived from an EMBL/GenBank/DDBJ whole genome shotgun (WGS) entry which is preliminary data.</text>
</comment>
<dbReference type="Pfam" id="PF05713">
    <property type="entry name" value="MobC"/>
    <property type="match status" value="1"/>
</dbReference>
<organism evidence="2 3">
    <name type="scientific">Methyloligella solikamskensis</name>
    <dbReference type="NCBI Taxonomy" id="1177756"/>
    <lineage>
        <taxon>Bacteria</taxon>
        <taxon>Pseudomonadati</taxon>
        <taxon>Pseudomonadota</taxon>
        <taxon>Alphaproteobacteria</taxon>
        <taxon>Hyphomicrobiales</taxon>
        <taxon>Hyphomicrobiaceae</taxon>
        <taxon>Methyloligella</taxon>
    </lineage>
</organism>
<feature type="domain" description="Bacterial mobilisation" evidence="1">
    <location>
        <begin position="71"/>
        <end position="99"/>
    </location>
</feature>
<sequence length="121" mass="13054">MSNRIKVQFTDAQAEALARQADATGQTVAGYIRGTVLATLEETAEKGGRARSARQHAAMLQLAEIHALAMQIKKLGTNINQLARQSNAGMVPITRAEVIYMLNQHQVVMSKAIAALERALA</sequence>
<keyword evidence="3" id="KW-1185">Reference proteome</keyword>
<dbReference type="RefSeq" id="WP_379085743.1">
    <property type="nucleotide sequence ID" value="NZ_JBHTJO010000001.1"/>
</dbReference>
<dbReference type="InterPro" id="IPR008687">
    <property type="entry name" value="MobC"/>
</dbReference>
<accession>A0ABW3J7D0</accession>
<evidence type="ECO:0000313" key="3">
    <source>
        <dbReference type="Proteomes" id="UP001597102"/>
    </source>
</evidence>
<evidence type="ECO:0000259" key="1">
    <source>
        <dbReference type="Pfam" id="PF05713"/>
    </source>
</evidence>
<name>A0ABW3J7D0_9HYPH</name>
<proteinExistence type="predicted"/>